<evidence type="ECO:0000259" key="1">
    <source>
        <dbReference type="PROSITE" id="PS51186"/>
    </source>
</evidence>
<sequence length="179" mass="20364">MNLHMKEMNESLATEILSWTYEPPYDFYNNEITDENLAEKLDGTYNALLNEQDELVGFYCVGEAAKVPVGYKQGVYTEDLIDIGLGMNPRIVGTGKGYDFCSYILRQVMKRNDDMPIRLSVATFNERAVHLYEKLGFVKKDDFKTDAAQFITMVKEGESLGFIDHGDRFGKEMAVVKSI</sequence>
<dbReference type="Gene3D" id="3.40.630.30">
    <property type="match status" value="1"/>
</dbReference>
<protein>
    <submittedName>
        <fullName evidence="2">GNAT family N-acetyltransferase</fullName>
    </submittedName>
</protein>
<evidence type="ECO:0000313" key="2">
    <source>
        <dbReference type="EMBL" id="MCF6136615.1"/>
    </source>
</evidence>
<comment type="caution">
    <text evidence="2">The sequence shown here is derived from an EMBL/GenBank/DDBJ whole genome shotgun (WGS) entry which is preliminary data.</text>
</comment>
<dbReference type="RefSeq" id="WP_236331525.1">
    <property type="nucleotide sequence ID" value="NZ_JAKIJS010000001.1"/>
</dbReference>
<accession>A0ABS9GZ02</accession>
<dbReference type="SUPFAM" id="SSF55729">
    <property type="entry name" value="Acyl-CoA N-acyltransferases (Nat)"/>
    <property type="match status" value="1"/>
</dbReference>
<proteinExistence type="predicted"/>
<keyword evidence="3" id="KW-1185">Reference proteome</keyword>
<dbReference type="Pfam" id="PF00583">
    <property type="entry name" value="Acetyltransf_1"/>
    <property type="match status" value="1"/>
</dbReference>
<dbReference type="EMBL" id="JAKIJS010000001">
    <property type="protein sequence ID" value="MCF6136615.1"/>
    <property type="molecule type" value="Genomic_DNA"/>
</dbReference>
<dbReference type="PROSITE" id="PS51186">
    <property type="entry name" value="GNAT"/>
    <property type="match status" value="1"/>
</dbReference>
<name>A0ABS9GZ02_9BACL</name>
<dbReference type="InterPro" id="IPR016181">
    <property type="entry name" value="Acyl_CoA_acyltransferase"/>
</dbReference>
<dbReference type="Proteomes" id="UP001649381">
    <property type="component" value="Unassembled WGS sequence"/>
</dbReference>
<dbReference type="InterPro" id="IPR000182">
    <property type="entry name" value="GNAT_dom"/>
</dbReference>
<feature type="domain" description="N-acetyltransferase" evidence="1">
    <location>
        <begin position="3"/>
        <end position="158"/>
    </location>
</feature>
<gene>
    <name evidence="2" type="ORF">L2716_02655</name>
</gene>
<organism evidence="2 3">
    <name type="scientific">Pseudalkalibacillus berkeleyi</name>
    <dbReference type="NCBI Taxonomy" id="1069813"/>
    <lineage>
        <taxon>Bacteria</taxon>
        <taxon>Bacillati</taxon>
        <taxon>Bacillota</taxon>
        <taxon>Bacilli</taxon>
        <taxon>Bacillales</taxon>
        <taxon>Fictibacillaceae</taxon>
        <taxon>Pseudalkalibacillus</taxon>
    </lineage>
</organism>
<evidence type="ECO:0000313" key="3">
    <source>
        <dbReference type="Proteomes" id="UP001649381"/>
    </source>
</evidence>
<reference evidence="2 3" key="1">
    <citation type="submission" date="2022-01" db="EMBL/GenBank/DDBJ databases">
        <title>Alkalihalobacillus sp. EGI L200015, a novel bacterium isolated from a salt lake sediment.</title>
        <authorList>
            <person name="Gao L."/>
            <person name="Fang B.-Z."/>
            <person name="Li W.-J."/>
        </authorList>
    </citation>
    <scope>NUCLEOTIDE SEQUENCE [LARGE SCALE GENOMIC DNA]</scope>
    <source>
        <strain evidence="2 3">KCTC 12718</strain>
    </source>
</reference>